<accession>A0A8S5R3Z3</accession>
<feature type="region of interest" description="Disordered" evidence="1">
    <location>
        <begin position="57"/>
        <end position="76"/>
    </location>
</feature>
<evidence type="ECO:0000256" key="1">
    <source>
        <dbReference type="SAM" id="MobiDB-lite"/>
    </source>
</evidence>
<organism evidence="2">
    <name type="scientific">Siphoviridae sp. ctEkS11</name>
    <dbReference type="NCBI Taxonomy" id="2827272"/>
    <lineage>
        <taxon>Viruses</taxon>
        <taxon>Duplodnaviria</taxon>
        <taxon>Heunggongvirae</taxon>
        <taxon>Uroviricota</taxon>
        <taxon>Caudoviricetes</taxon>
    </lineage>
</organism>
<proteinExistence type="predicted"/>
<sequence length="76" mass="8911">MNRTVTITSKNHKHANTYGGLITEYDFCTDYPRKDKASSVADRIFKDFTFDKQCKKNAEGRDRNEENKHENIIQII</sequence>
<protein>
    <submittedName>
        <fullName evidence="2">Uncharacterized protein</fullName>
    </submittedName>
</protein>
<reference evidence="2" key="1">
    <citation type="journal article" date="2021" name="Proc. Natl. Acad. Sci. U.S.A.">
        <title>A Catalog of Tens of Thousands of Viruses from Human Metagenomes Reveals Hidden Associations with Chronic Diseases.</title>
        <authorList>
            <person name="Tisza M.J."/>
            <person name="Buck C.B."/>
        </authorList>
    </citation>
    <scope>NUCLEOTIDE SEQUENCE</scope>
    <source>
        <strain evidence="2">CtEkS11</strain>
    </source>
</reference>
<evidence type="ECO:0000313" key="2">
    <source>
        <dbReference type="EMBL" id="DAE26088.1"/>
    </source>
</evidence>
<dbReference type="EMBL" id="BK015807">
    <property type="protein sequence ID" value="DAE26088.1"/>
    <property type="molecule type" value="Genomic_DNA"/>
</dbReference>
<name>A0A8S5R3Z3_9CAUD</name>